<comment type="caution">
    <text evidence="5">The sequence shown here is derived from an EMBL/GenBank/DDBJ whole genome shotgun (WGS) entry which is preliminary data.</text>
</comment>
<dbReference type="SUPFAM" id="SSF53335">
    <property type="entry name" value="S-adenosyl-L-methionine-dependent methyltransferases"/>
    <property type="match status" value="1"/>
</dbReference>
<dbReference type="Gene3D" id="3.40.50.150">
    <property type="entry name" value="Vaccinia Virus protein VP39"/>
    <property type="match status" value="1"/>
</dbReference>
<dbReference type="Proteomes" id="UP000630887">
    <property type="component" value="Unassembled WGS sequence"/>
</dbReference>
<dbReference type="PANTHER" id="PTHR43464">
    <property type="entry name" value="METHYLTRANSFERASE"/>
    <property type="match status" value="1"/>
</dbReference>
<keyword evidence="3" id="KW-0949">S-adenosyl-L-methionine</keyword>
<organism evidence="5 6">
    <name type="scientific">Catellatospora coxensis</name>
    <dbReference type="NCBI Taxonomy" id="310354"/>
    <lineage>
        <taxon>Bacteria</taxon>
        <taxon>Bacillati</taxon>
        <taxon>Actinomycetota</taxon>
        <taxon>Actinomycetes</taxon>
        <taxon>Micromonosporales</taxon>
        <taxon>Micromonosporaceae</taxon>
        <taxon>Catellatospora</taxon>
    </lineage>
</organism>
<dbReference type="Gene3D" id="2.20.130.10">
    <property type="entry name" value="CAC2371-like domains"/>
    <property type="match status" value="1"/>
</dbReference>
<evidence type="ECO:0000256" key="3">
    <source>
        <dbReference type="ARBA" id="ARBA00022691"/>
    </source>
</evidence>
<keyword evidence="2" id="KW-0808">Transferase</keyword>
<dbReference type="Pfam" id="PF13649">
    <property type="entry name" value="Methyltransf_25"/>
    <property type="match status" value="1"/>
</dbReference>
<dbReference type="GO" id="GO:0032259">
    <property type="term" value="P:methylation"/>
    <property type="evidence" value="ECO:0007669"/>
    <property type="project" value="UniProtKB-KW"/>
</dbReference>
<dbReference type="InterPro" id="IPR029063">
    <property type="entry name" value="SAM-dependent_MTases_sf"/>
</dbReference>
<evidence type="ECO:0000256" key="1">
    <source>
        <dbReference type="ARBA" id="ARBA00022603"/>
    </source>
</evidence>
<accession>A0A8J3L3H4</accession>
<reference evidence="5 6" key="1">
    <citation type="submission" date="2021-01" db="EMBL/GenBank/DDBJ databases">
        <title>Whole genome shotgun sequence of Catellatospora coxensis NBRC 107359.</title>
        <authorList>
            <person name="Komaki H."/>
            <person name="Tamura T."/>
        </authorList>
    </citation>
    <scope>NUCLEOTIDE SEQUENCE [LARGE SCALE GENOMIC DNA]</scope>
    <source>
        <strain evidence="5 6">NBRC 107359</strain>
    </source>
</reference>
<keyword evidence="6" id="KW-1185">Reference proteome</keyword>
<dbReference type="GO" id="GO:0008168">
    <property type="term" value="F:methyltransferase activity"/>
    <property type="evidence" value="ECO:0007669"/>
    <property type="project" value="UniProtKB-KW"/>
</dbReference>
<dbReference type="CDD" id="cd02440">
    <property type="entry name" value="AdoMet_MTases"/>
    <property type="match status" value="1"/>
</dbReference>
<evidence type="ECO:0000313" key="5">
    <source>
        <dbReference type="EMBL" id="GIG11083.1"/>
    </source>
</evidence>
<dbReference type="InterPro" id="IPR041698">
    <property type="entry name" value="Methyltransf_25"/>
</dbReference>
<dbReference type="EMBL" id="BONI01000113">
    <property type="protein sequence ID" value="GIG11083.1"/>
    <property type="molecule type" value="Genomic_DNA"/>
</dbReference>
<dbReference type="AlphaFoldDB" id="A0A8J3L3H4"/>
<keyword evidence="1" id="KW-0489">Methyltransferase</keyword>
<gene>
    <name evidence="5" type="ORF">Cco03nite_77830</name>
</gene>
<dbReference type="PANTHER" id="PTHR43464:SF19">
    <property type="entry name" value="UBIQUINONE BIOSYNTHESIS O-METHYLTRANSFERASE, MITOCHONDRIAL"/>
    <property type="match status" value="1"/>
</dbReference>
<protein>
    <recommendedName>
        <fullName evidence="4">Methyltransferase domain-containing protein</fullName>
    </recommendedName>
</protein>
<sequence length="248" mass="27418">MGDEARYRFYGELARWWPLISPVEEYAEETAFAAGLLASASIPVREVLELGSGGGHNAAHLRGRFTMTLSDLSPEMLDVSRRLNPDCEHHVGDMRTLRLGRTFDAVFVHDAVSYMTGEDDLRQAIATAYAHCRPGGVAVLLPDETAQTWAPGAGHGGVDGPDGRGVRFLEWSWDPDPADTWTVTEYAFLLREADGGVRTVHETHRTGLFAREVWLKLLAEAGFIAELVVEQTTEDRTPRDCFVAHRPA</sequence>
<name>A0A8J3L3H4_9ACTN</name>
<evidence type="ECO:0000256" key="2">
    <source>
        <dbReference type="ARBA" id="ARBA00022679"/>
    </source>
</evidence>
<evidence type="ECO:0000259" key="4">
    <source>
        <dbReference type="Pfam" id="PF13649"/>
    </source>
</evidence>
<proteinExistence type="predicted"/>
<feature type="domain" description="Methyltransferase" evidence="4">
    <location>
        <begin position="47"/>
        <end position="136"/>
    </location>
</feature>
<dbReference type="RefSeq" id="WP_203699037.1">
    <property type="nucleotide sequence ID" value="NZ_BAAALC010000055.1"/>
</dbReference>
<evidence type="ECO:0000313" key="6">
    <source>
        <dbReference type="Proteomes" id="UP000630887"/>
    </source>
</evidence>